<proteinExistence type="predicted"/>
<protein>
    <submittedName>
        <fullName evidence="9">Nucleotide-diphospho-sugar transferase</fullName>
    </submittedName>
</protein>
<dbReference type="Proteomes" id="UP001149165">
    <property type="component" value="Unassembled WGS sequence"/>
</dbReference>
<evidence type="ECO:0000256" key="3">
    <source>
        <dbReference type="ARBA" id="ARBA00022679"/>
    </source>
</evidence>
<reference evidence="9" key="2">
    <citation type="journal article" date="2023" name="IMA Fungus">
        <title>Comparative genomic study of the Penicillium genus elucidates a diverse pangenome and 15 lateral gene transfer events.</title>
        <authorList>
            <person name="Petersen C."/>
            <person name="Sorensen T."/>
            <person name="Nielsen M.R."/>
            <person name="Sondergaard T.E."/>
            <person name="Sorensen J.L."/>
            <person name="Fitzpatrick D.A."/>
            <person name="Frisvad J.C."/>
            <person name="Nielsen K.L."/>
        </authorList>
    </citation>
    <scope>NUCLEOTIDE SEQUENCE</scope>
    <source>
        <strain evidence="9">IBT 30069</strain>
    </source>
</reference>
<dbReference type="OrthoDB" id="72851at2759"/>
<evidence type="ECO:0000256" key="1">
    <source>
        <dbReference type="ARBA" id="ARBA00004141"/>
    </source>
</evidence>
<feature type="transmembrane region" description="Helical" evidence="7">
    <location>
        <begin position="398"/>
        <end position="417"/>
    </location>
</feature>
<sequence>MDSEHKFEIEELPADQRALASQKYRKPLFYVAQSVVWIGYLYFLIRTLALLSSPQRTWQMWTMLGVELTFAHLARKEHLRSVTASNVAESGPRKRLRLKSTENLPRVDVLLPCCGEPVDVIMDTVRAACTMDYPVTKFRVRLLDDGGSALLKKTVSDLQVQWPHLSYHSRGRQSGQVFAKSGNLNYALTTLQNDDPPEFCAVLDADSIPNREFLRAILPHLLLNPDSALVSTRQFFSNLPEGDQLSQARCHFYTCQNAELDILGRAIDAGSGAVFRRESIVQVGMYPTFSFSEDWQLSLVLQGMSHRTMQVQEPLQFGLVPTSLTGHIAQRSRWNIGHAQQVVAMFSSKVPHLSKSLRMKIAWNGAGIVGGELGCLLAFAVIPVLLLSGSVIPNVSPFWINLQLLLAGIHISLTWLYEYIQAAHTGFESAPFAHLENKWQAGGNIYSILKFYLLTSKPKGSFITGSTANSWNRTIRLSSYMKFYKELLQNGILCNVVTLIMTLGAIFYSTATILTPNDQDAATKIFTSIAWPPLLHICYLSVSSNWVPVAYLLSPPQYPDRNSQASQDELPKKELHQNKWSILDKAGRDMAQFGSRLDLVDEAEL</sequence>
<keyword evidence="3 9" id="KW-0808">Transferase</keyword>
<keyword evidence="4 7" id="KW-0812">Transmembrane</keyword>
<feature type="transmembrane region" description="Helical" evidence="7">
    <location>
        <begin position="492"/>
        <end position="514"/>
    </location>
</feature>
<dbReference type="InterPro" id="IPR001173">
    <property type="entry name" value="Glyco_trans_2-like"/>
</dbReference>
<dbReference type="AlphaFoldDB" id="A0A9W9KIE8"/>
<evidence type="ECO:0000313" key="10">
    <source>
        <dbReference type="Proteomes" id="UP001149165"/>
    </source>
</evidence>
<keyword evidence="10" id="KW-1185">Reference proteome</keyword>
<evidence type="ECO:0000259" key="8">
    <source>
        <dbReference type="Pfam" id="PF13632"/>
    </source>
</evidence>
<keyword evidence="2" id="KW-0328">Glycosyltransferase</keyword>
<gene>
    <name evidence="9" type="ORF">N7456_004479</name>
</gene>
<dbReference type="PANTHER" id="PTHR43867">
    <property type="entry name" value="CELLULOSE SYNTHASE CATALYTIC SUBUNIT A [UDP-FORMING]"/>
    <property type="match status" value="1"/>
</dbReference>
<keyword evidence="5 7" id="KW-1133">Transmembrane helix</keyword>
<name>A0A9W9KIE8_9EURO</name>
<comment type="subcellular location">
    <subcellularLocation>
        <location evidence="1">Membrane</location>
        <topology evidence="1">Multi-pass membrane protein</topology>
    </subcellularLocation>
</comment>
<dbReference type="GO" id="GO:0016757">
    <property type="term" value="F:glycosyltransferase activity"/>
    <property type="evidence" value="ECO:0007669"/>
    <property type="project" value="UniProtKB-KW"/>
</dbReference>
<keyword evidence="6 7" id="KW-0472">Membrane</keyword>
<dbReference type="InterPro" id="IPR029044">
    <property type="entry name" value="Nucleotide-diphossugar_trans"/>
</dbReference>
<dbReference type="GO" id="GO:0016020">
    <property type="term" value="C:membrane"/>
    <property type="evidence" value="ECO:0007669"/>
    <property type="project" value="UniProtKB-SubCell"/>
</dbReference>
<dbReference type="CDD" id="cd06421">
    <property type="entry name" value="CESA_CelA_like"/>
    <property type="match status" value="1"/>
</dbReference>
<feature type="transmembrane region" description="Helical" evidence="7">
    <location>
        <begin position="27"/>
        <end position="45"/>
    </location>
</feature>
<dbReference type="SUPFAM" id="SSF53448">
    <property type="entry name" value="Nucleotide-diphospho-sugar transferases"/>
    <property type="match status" value="1"/>
</dbReference>
<feature type="transmembrane region" description="Helical" evidence="7">
    <location>
        <begin position="534"/>
        <end position="553"/>
    </location>
</feature>
<dbReference type="PANTHER" id="PTHR43867:SF7">
    <property type="entry name" value="CELLULOSE SYNTHASE (EUROFUNG)"/>
    <property type="match status" value="1"/>
</dbReference>
<feature type="domain" description="Glycosyltransferase 2-like" evidence="8">
    <location>
        <begin position="202"/>
        <end position="404"/>
    </location>
</feature>
<dbReference type="Gene3D" id="3.90.550.10">
    <property type="entry name" value="Spore Coat Polysaccharide Biosynthesis Protein SpsA, Chain A"/>
    <property type="match status" value="1"/>
</dbReference>
<evidence type="ECO:0000313" key="9">
    <source>
        <dbReference type="EMBL" id="KAJ5107804.1"/>
    </source>
</evidence>
<reference evidence="9" key="1">
    <citation type="submission" date="2022-11" db="EMBL/GenBank/DDBJ databases">
        <authorList>
            <person name="Petersen C."/>
        </authorList>
    </citation>
    <scope>NUCLEOTIDE SEQUENCE</scope>
    <source>
        <strain evidence="9">IBT 30069</strain>
    </source>
</reference>
<evidence type="ECO:0000256" key="7">
    <source>
        <dbReference type="SAM" id="Phobius"/>
    </source>
</evidence>
<accession>A0A9W9KIE8</accession>
<organism evidence="9 10">
    <name type="scientific">Penicillium angulare</name>
    <dbReference type="NCBI Taxonomy" id="116970"/>
    <lineage>
        <taxon>Eukaryota</taxon>
        <taxon>Fungi</taxon>
        <taxon>Dikarya</taxon>
        <taxon>Ascomycota</taxon>
        <taxon>Pezizomycotina</taxon>
        <taxon>Eurotiomycetes</taxon>
        <taxon>Eurotiomycetidae</taxon>
        <taxon>Eurotiales</taxon>
        <taxon>Aspergillaceae</taxon>
        <taxon>Penicillium</taxon>
    </lineage>
</organism>
<comment type="caution">
    <text evidence="9">The sequence shown here is derived from an EMBL/GenBank/DDBJ whole genome shotgun (WGS) entry which is preliminary data.</text>
</comment>
<feature type="transmembrane region" description="Helical" evidence="7">
    <location>
        <begin position="361"/>
        <end position="386"/>
    </location>
</feature>
<evidence type="ECO:0000256" key="5">
    <source>
        <dbReference type="ARBA" id="ARBA00022989"/>
    </source>
</evidence>
<evidence type="ECO:0000256" key="4">
    <source>
        <dbReference type="ARBA" id="ARBA00022692"/>
    </source>
</evidence>
<dbReference type="InterPro" id="IPR050321">
    <property type="entry name" value="Glycosyltr_2/OpgH_subfam"/>
</dbReference>
<evidence type="ECO:0000256" key="2">
    <source>
        <dbReference type="ARBA" id="ARBA00022676"/>
    </source>
</evidence>
<dbReference type="Pfam" id="PF13632">
    <property type="entry name" value="Glyco_trans_2_3"/>
    <property type="match status" value="1"/>
</dbReference>
<dbReference type="EMBL" id="JAPQKH010000003">
    <property type="protein sequence ID" value="KAJ5107804.1"/>
    <property type="molecule type" value="Genomic_DNA"/>
</dbReference>
<evidence type="ECO:0000256" key="6">
    <source>
        <dbReference type="ARBA" id="ARBA00023136"/>
    </source>
</evidence>